<comment type="similarity">
    <text evidence="2">Belongs to the NAD(P)-dependent epimerase/dehydratase family. GDP-mannose 4,6-dehydratase subfamily.</text>
</comment>
<dbReference type="InterPro" id="IPR036291">
    <property type="entry name" value="NAD(P)-bd_dom_sf"/>
</dbReference>
<feature type="domain" description="NAD(P)-binding" evidence="5">
    <location>
        <begin position="6"/>
        <end position="313"/>
    </location>
</feature>
<evidence type="ECO:0000256" key="2">
    <source>
        <dbReference type="ARBA" id="ARBA00009263"/>
    </source>
</evidence>
<comment type="caution">
    <text evidence="6">The sequence shown here is derived from an EMBL/GenBank/DDBJ whole genome shotgun (WGS) entry which is preliminary data.</text>
</comment>
<dbReference type="PANTHER" id="PTHR43715">
    <property type="entry name" value="GDP-MANNOSE 4,6-DEHYDRATASE"/>
    <property type="match status" value="1"/>
</dbReference>
<comment type="cofactor">
    <cofactor evidence="1">
        <name>NADP(+)</name>
        <dbReference type="ChEBI" id="CHEBI:58349"/>
    </cofactor>
</comment>
<name>A0A0F9RIQ0_9ZZZZ</name>
<evidence type="ECO:0000256" key="4">
    <source>
        <dbReference type="ARBA" id="ARBA00023239"/>
    </source>
</evidence>
<dbReference type="FunFam" id="3.40.50.720:FF:000924">
    <property type="entry name" value="GDP-mannose 4,6 dehydratase"/>
    <property type="match status" value="1"/>
</dbReference>
<dbReference type="Gene3D" id="3.90.25.10">
    <property type="entry name" value="UDP-galactose 4-epimerase, domain 1"/>
    <property type="match status" value="1"/>
</dbReference>
<evidence type="ECO:0000313" key="6">
    <source>
        <dbReference type="EMBL" id="KKN17163.1"/>
    </source>
</evidence>
<evidence type="ECO:0000256" key="3">
    <source>
        <dbReference type="ARBA" id="ARBA00011989"/>
    </source>
</evidence>
<proteinExistence type="inferred from homology"/>
<dbReference type="Gene3D" id="3.40.50.720">
    <property type="entry name" value="NAD(P)-binding Rossmann-like Domain"/>
    <property type="match status" value="1"/>
</dbReference>
<dbReference type="AlphaFoldDB" id="A0A0F9RIQ0"/>
<dbReference type="GO" id="GO:0042351">
    <property type="term" value="P:'de novo' GDP-L-fucose biosynthetic process"/>
    <property type="evidence" value="ECO:0007669"/>
    <property type="project" value="TreeGrafter"/>
</dbReference>
<dbReference type="PANTHER" id="PTHR43715:SF1">
    <property type="entry name" value="GDP-MANNOSE 4,6 DEHYDRATASE"/>
    <property type="match status" value="1"/>
</dbReference>
<dbReference type="EMBL" id="LAZR01003549">
    <property type="protein sequence ID" value="KKN17163.1"/>
    <property type="molecule type" value="Genomic_DNA"/>
</dbReference>
<protein>
    <recommendedName>
        <fullName evidence="3">GDP-mannose 4,6-dehydratase</fullName>
        <ecNumber evidence="3">4.2.1.47</ecNumber>
    </recommendedName>
</protein>
<gene>
    <name evidence="6" type="ORF">LCGC14_0968630</name>
</gene>
<keyword evidence="4" id="KW-0456">Lyase</keyword>
<dbReference type="Pfam" id="PF16363">
    <property type="entry name" value="GDP_Man_Dehyd"/>
    <property type="match status" value="1"/>
</dbReference>
<reference evidence="6" key="1">
    <citation type="journal article" date="2015" name="Nature">
        <title>Complex archaea that bridge the gap between prokaryotes and eukaryotes.</title>
        <authorList>
            <person name="Spang A."/>
            <person name="Saw J.H."/>
            <person name="Jorgensen S.L."/>
            <person name="Zaremba-Niedzwiedzka K."/>
            <person name="Martijn J."/>
            <person name="Lind A.E."/>
            <person name="van Eijk R."/>
            <person name="Schleper C."/>
            <person name="Guy L."/>
            <person name="Ettema T.J."/>
        </authorList>
    </citation>
    <scope>NUCLEOTIDE SEQUENCE</scope>
</reference>
<dbReference type="NCBIfam" id="TIGR01472">
    <property type="entry name" value="gmd"/>
    <property type="match status" value="1"/>
</dbReference>
<sequence>MKKIALITGTTGQDGSYMAELLLEKGYEVHGLQRRTSTMTTGRVDHILEPEGQLHTHFADLADANSIVALLVKVQPDEIYNLGSMSHVAVSFDIPEYTGQVTGLGPARILEAMRSLGMTGVKYYQASSSEMFGSSPPLQDENTPFQPQSPYGCAKLYAYHMTKAYRAGYGMFACNGILFNHESPRRGETFVTQKIVRAAVRIKLGLQKKVRLGNLSALRDWGFAGDYMQAIWMIMQHDEPEDFVVATGEHYSIQEFANRVFDRLGLKFTDCVVVDDKYFRPNEVPDLRGNPAKINGVLGWVPLVDFEGLIDMMVESVWEQEMVIARGNGGSVTVLPDEPQVEFLARR</sequence>
<dbReference type="GO" id="GO:0008446">
    <property type="term" value="F:GDP-mannose 4,6-dehydratase activity"/>
    <property type="evidence" value="ECO:0007669"/>
    <property type="project" value="UniProtKB-EC"/>
</dbReference>
<dbReference type="InterPro" id="IPR016040">
    <property type="entry name" value="NAD(P)-bd_dom"/>
</dbReference>
<evidence type="ECO:0000259" key="5">
    <source>
        <dbReference type="Pfam" id="PF16363"/>
    </source>
</evidence>
<dbReference type="HAMAP" id="MF_00955">
    <property type="entry name" value="GDP_Man_dehydratase"/>
    <property type="match status" value="1"/>
</dbReference>
<organism evidence="6">
    <name type="scientific">marine sediment metagenome</name>
    <dbReference type="NCBI Taxonomy" id="412755"/>
    <lineage>
        <taxon>unclassified sequences</taxon>
        <taxon>metagenomes</taxon>
        <taxon>ecological metagenomes</taxon>
    </lineage>
</organism>
<evidence type="ECO:0000256" key="1">
    <source>
        <dbReference type="ARBA" id="ARBA00001937"/>
    </source>
</evidence>
<dbReference type="EC" id="4.2.1.47" evidence="3"/>
<dbReference type="SUPFAM" id="SSF51735">
    <property type="entry name" value="NAD(P)-binding Rossmann-fold domains"/>
    <property type="match status" value="1"/>
</dbReference>
<accession>A0A0F9RIQ0</accession>
<dbReference type="InterPro" id="IPR006368">
    <property type="entry name" value="GDP_Man_deHydtase"/>
</dbReference>
<dbReference type="CDD" id="cd05260">
    <property type="entry name" value="GDP_MD_SDR_e"/>
    <property type="match status" value="1"/>
</dbReference>